<organism evidence="2 3">
    <name type="scientific">Phascolomyces articulosus</name>
    <dbReference type="NCBI Taxonomy" id="60185"/>
    <lineage>
        <taxon>Eukaryota</taxon>
        <taxon>Fungi</taxon>
        <taxon>Fungi incertae sedis</taxon>
        <taxon>Mucoromycota</taxon>
        <taxon>Mucoromycotina</taxon>
        <taxon>Mucoromycetes</taxon>
        <taxon>Mucorales</taxon>
        <taxon>Lichtheimiaceae</taxon>
        <taxon>Phascolomyces</taxon>
    </lineage>
</organism>
<keyword evidence="3" id="KW-1185">Reference proteome</keyword>
<name>A0AAD5K4U5_9FUNG</name>
<sequence length="74" mass="8338">MEDIDTSGSLSFRPTESSSIQPTPPRQYNEEDLDVCPNPRASHLIELVASRQRRKRISHLLKASTLSGFSINKK</sequence>
<reference evidence="2" key="2">
    <citation type="submission" date="2023-02" db="EMBL/GenBank/DDBJ databases">
        <authorList>
            <consortium name="DOE Joint Genome Institute"/>
            <person name="Mondo S.J."/>
            <person name="Chang Y."/>
            <person name="Wang Y."/>
            <person name="Ahrendt S."/>
            <person name="Andreopoulos W."/>
            <person name="Barry K."/>
            <person name="Beard J."/>
            <person name="Benny G.L."/>
            <person name="Blankenship S."/>
            <person name="Bonito G."/>
            <person name="Cuomo C."/>
            <person name="Desiro A."/>
            <person name="Gervers K.A."/>
            <person name="Hundley H."/>
            <person name="Kuo A."/>
            <person name="LaButti K."/>
            <person name="Lang B.F."/>
            <person name="Lipzen A."/>
            <person name="O'Donnell K."/>
            <person name="Pangilinan J."/>
            <person name="Reynolds N."/>
            <person name="Sandor L."/>
            <person name="Smith M.W."/>
            <person name="Tsang A."/>
            <person name="Grigoriev I.V."/>
            <person name="Stajich J.E."/>
            <person name="Spatafora J.W."/>
        </authorList>
    </citation>
    <scope>NUCLEOTIDE SEQUENCE</scope>
    <source>
        <strain evidence="2">RSA 2281</strain>
    </source>
</reference>
<evidence type="ECO:0000256" key="1">
    <source>
        <dbReference type="SAM" id="MobiDB-lite"/>
    </source>
</evidence>
<dbReference type="Proteomes" id="UP001209540">
    <property type="component" value="Unassembled WGS sequence"/>
</dbReference>
<dbReference type="AlphaFoldDB" id="A0AAD5K4U5"/>
<proteinExistence type="predicted"/>
<evidence type="ECO:0000313" key="3">
    <source>
        <dbReference type="Proteomes" id="UP001209540"/>
    </source>
</evidence>
<reference evidence="2" key="1">
    <citation type="journal article" date="2022" name="IScience">
        <title>Evolution of zygomycete secretomes and the origins of terrestrial fungal ecologies.</title>
        <authorList>
            <person name="Chang Y."/>
            <person name="Wang Y."/>
            <person name="Mondo S."/>
            <person name="Ahrendt S."/>
            <person name="Andreopoulos W."/>
            <person name="Barry K."/>
            <person name="Beard J."/>
            <person name="Benny G.L."/>
            <person name="Blankenship S."/>
            <person name="Bonito G."/>
            <person name="Cuomo C."/>
            <person name="Desiro A."/>
            <person name="Gervers K.A."/>
            <person name="Hundley H."/>
            <person name="Kuo A."/>
            <person name="LaButti K."/>
            <person name="Lang B.F."/>
            <person name="Lipzen A."/>
            <person name="O'Donnell K."/>
            <person name="Pangilinan J."/>
            <person name="Reynolds N."/>
            <person name="Sandor L."/>
            <person name="Smith M.E."/>
            <person name="Tsang A."/>
            <person name="Grigoriev I.V."/>
            <person name="Stajich J.E."/>
            <person name="Spatafora J.W."/>
        </authorList>
    </citation>
    <scope>NUCLEOTIDE SEQUENCE</scope>
    <source>
        <strain evidence="2">RSA 2281</strain>
    </source>
</reference>
<evidence type="ECO:0000313" key="2">
    <source>
        <dbReference type="EMBL" id="KAI9255625.1"/>
    </source>
</evidence>
<comment type="caution">
    <text evidence="2">The sequence shown here is derived from an EMBL/GenBank/DDBJ whole genome shotgun (WGS) entry which is preliminary data.</text>
</comment>
<feature type="region of interest" description="Disordered" evidence="1">
    <location>
        <begin position="1"/>
        <end position="34"/>
    </location>
</feature>
<accession>A0AAD5K4U5</accession>
<dbReference type="EMBL" id="JAIXMP010000022">
    <property type="protein sequence ID" value="KAI9255625.1"/>
    <property type="molecule type" value="Genomic_DNA"/>
</dbReference>
<gene>
    <name evidence="2" type="ORF">BDA99DRAFT_517247</name>
</gene>
<protein>
    <submittedName>
        <fullName evidence="2">Uncharacterized protein</fullName>
    </submittedName>
</protein>
<feature type="compositionally biased region" description="Polar residues" evidence="1">
    <location>
        <begin position="1"/>
        <end position="21"/>
    </location>
</feature>